<keyword evidence="3" id="KW-1185">Reference proteome</keyword>
<dbReference type="SUPFAM" id="SSF51905">
    <property type="entry name" value="FAD/NAD(P)-binding domain"/>
    <property type="match status" value="1"/>
</dbReference>
<dbReference type="InterPro" id="IPR019546">
    <property type="entry name" value="TAT_signal_bac_arc"/>
</dbReference>
<organism evidence="2 3">
    <name type="scientific">Svornostia abyssi</name>
    <dbReference type="NCBI Taxonomy" id="2898438"/>
    <lineage>
        <taxon>Bacteria</taxon>
        <taxon>Bacillati</taxon>
        <taxon>Actinomycetota</taxon>
        <taxon>Thermoleophilia</taxon>
        <taxon>Solirubrobacterales</taxon>
        <taxon>Baekduiaceae</taxon>
        <taxon>Svornostia</taxon>
    </lineage>
</organism>
<dbReference type="InterPro" id="IPR036188">
    <property type="entry name" value="FAD/NAD-bd_sf"/>
</dbReference>
<dbReference type="EMBL" id="CP088295">
    <property type="protein sequence ID" value="UUY04370.1"/>
    <property type="molecule type" value="Genomic_DNA"/>
</dbReference>
<evidence type="ECO:0000259" key="1">
    <source>
        <dbReference type="Pfam" id="PF01593"/>
    </source>
</evidence>
<reference evidence="3" key="1">
    <citation type="submission" date="2021-11" db="EMBL/GenBank/DDBJ databases">
        <title>Cultivation dependent microbiological survey of springs from the worlds oldest radium mine currently devoted to the extraction of radon-saturated water.</title>
        <authorList>
            <person name="Kapinusova G."/>
            <person name="Smrhova T."/>
            <person name="Strejcek M."/>
            <person name="Suman J."/>
            <person name="Jani K."/>
            <person name="Pajer P."/>
            <person name="Uhlik O."/>
        </authorList>
    </citation>
    <scope>NUCLEOTIDE SEQUENCE [LARGE SCALE GENOMIC DNA]</scope>
    <source>
        <strain evidence="3">J379</strain>
    </source>
</reference>
<dbReference type="InterPro" id="IPR006311">
    <property type="entry name" value="TAT_signal"/>
</dbReference>
<dbReference type="RefSeq" id="WP_353864859.1">
    <property type="nucleotide sequence ID" value="NZ_CP088295.1"/>
</dbReference>
<accession>A0ABY5PIW9</accession>
<protein>
    <submittedName>
        <fullName evidence="2">FAD-dependent oxidoreductase</fullName>
    </submittedName>
</protein>
<sequence length="623" mass="68449">MERARSGLSRRDFVRGAAAAGAAGALGVHAPIARGQAGSNAGRRVAVLGGGMGGLAAAHELIERGFSVTVFERKALGGKARSMPVPGTGTGGRLPLPGEHGFRFFPGFYRNIPDTMRRIPVAGNPRGVLDNLVGAREASFARVGGPDMEIPVTLPRVQDWSATRVIDSLRGFLMSIRGIKPHEVDYFLRKVIVFFSSCDERKYGQWEYTSWWDMVGAERFGEAYRHILTDSLTRNLVAAKADVASALTIGAMGQAFVYALFGIGTSGHADRLLNAPTNEAWIDPWVTQLRSLGVTFEMGQEVTGLDLEQGRIARAQVRDAGGTTREVDADWFVLAVPVERAAPLLGGDITKADPRLGRLNELVTDWMTGVQFYLDRKLPIVHGHLSYVDSPWALTSISQAQFWKPGFEKRYGDGTAKECLSVDISEWSKNGIVTGQPAWNLRPEQIKAEAWAQIKAHLNENNRRPRLTDEMLRGAFLDPAITYPATPPAPGRIAENDEQLLINTAGSWDIRPEADTAIPNLFLASDYVRTSVNLATMEGANEAARRGVNGLLKEAGSQADGVRVWDLYQPPEWNPLKQLDRQRWRRKQRHILDSPGAPGRPAMRPAPQSALEVEVERALARRW</sequence>
<evidence type="ECO:0000313" key="2">
    <source>
        <dbReference type="EMBL" id="UUY04370.1"/>
    </source>
</evidence>
<feature type="domain" description="Amine oxidase" evidence="1">
    <location>
        <begin position="52"/>
        <end position="547"/>
    </location>
</feature>
<dbReference type="PANTHER" id="PTHR42923:SF46">
    <property type="entry name" value="AMINE OXIDASE"/>
    <property type="match status" value="1"/>
</dbReference>
<dbReference type="InterPro" id="IPR050464">
    <property type="entry name" value="Zeta_carotene_desat/Oxidored"/>
</dbReference>
<gene>
    <name evidence="2" type="ORF">LRS13_02235</name>
</gene>
<name>A0ABY5PIW9_9ACTN</name>
<dbReference type="PROSITE" id="PS51318">
    <property type="entry name" value="TAT"/>
    <property type="match status" value="1"/>
</dbReference>
<dbReference type="PANTHER" id="PTHR42923">
    <property type="entry name" value="PROTOPORPHYRINOGEN OXIDASE"/>
    <property type="match status" value="1"/>
</dbReference>
<dbReference type="NCBIfam" id="TIGR01409">
    <property type="entry name" value="TAT_signal_seq"/>
    <property type="match status" value="1"/>
</dbReference>
<evidence type="ECO:0000313" key="3">
    <source>
        <dbReference type="Proteomes" id="UP001058860"/>
    </source>
</evidence>
<dbReference type="Gene3D" id="3.50.50.60">
    <property type="entry name" value="FAD/NAD(P)-binding domain"/>
    <property type="match status" value="1"/>
</dbReference>
<proteinExistence type="predicted"/>
<dbReference type="Pfam" id="PF01593">
    <property type="entry name" value="Amino_oxidase"/>
    <property type="match status" value="1"/>
</dbReference>
<dbReference type="InterPro" id="IPR002937">
    <property type="entry name" value="Amino_oxidase"/>
</dbReference>
<dbReference type="Proteomes" id="UP001058860">
    <property type="component" value="Chromosome"/>
</dbReference>